<dbReference type="AlphaFoldDB" id="A0A316V311"/>
<organism evidence="2 3">
    <name type="scientific">Meira miltonrushii</name>
    <dbReference type="NCBI Taxonomy" id="1280837"/>
    <lineage>
        <taxon>Eukaryota</taxon>
        <taxon>Fungi</taxon>
        <taxon>Dikarya</taxon>
        <taxon>Basidiomycota</taxon>
        <taxon>Ustilaginomycotina</taxon>
        <taxon>Exobasidiomycetes</taxon>
        <taxon>Exobasidiales</taxon>
        <taxon>Brachybasidiaceae</taxon>
        <taxon>Meira</taxon>
    </lineage>
</organism>
<dbReference type="Proteomes" id="UP000245771">
    <property type="component" value="Unassembled WGS sequence"/>
</dbReference>
<dbReference type="EMBL" id="KZ819606">
    <property type="protein sequence ID" value="PWN31949.1"/>
    <property type="molecule type" value="Genomic_DNA"/>
</dbReference>
<gene>
    <name evidence="2" type="ORF">FA14DRAFT_162275</name>
</gene>
<reference evidence="2 3" key="1">
    <citation type="journal article" date="2018" name="Mol. Biol. Evol.">
        <title>Broad Genomic Sampling Reveals a Smut Pathogenic Ancestry of the Fungal Clade Ustilaginomycotina.</title>
        <authorList>
            <person name="Kijpornyongpan T."/>
            <person name="Mondo S.J."/>
            <person name="Barry K."/>
            <person name="Sandor L."/>
            <person name="Lee J."/>
            <person name="Lipzen A."/>
            <person name="Pangilinan J."/>
            <person name="LaButti K."/>
            <person name="Hainaut M."/>
            <person name="Henrissat B."/>
            <person name="Grigoriev I.V."/>
            <person name="Spatafora J.W."/>
            <person name="Aime M.C."/>
        </authorList>
    </citation>
    <scope>NUCLEOTIDE SEQUENCE [LARGE SCALE GENOMIC DNA]</scope>
    <source>
        <strain evidence="2 3">MCA 3882</strain>
    </source>
</reference>
<accession>A0A316V311</accession>
<proteinExistence type="predicted"/>
<dbReference type="InParanoid" id="A0A316V311"/>
<evidence type="ECO:0000313" key="3">
    <source>
        <dbReference type="Proteomes" id="UP000245771"/>
    </source>
</evidence>
<feature type="signal peptide" evidence="1">
    <location>
        <begin position="1"/>
        <end position="20"/>
    </location>
</feature>
<feature type="chain" id="PRO_5016252152" evidence="1">
    <location>
        <begin position="21"/>
        <end position="60"/>
    </location>
</feature>
<protein>
    <submittedName>
        <fullName evidence="2">Uncharacterized protein</fullName>
    </submittedName>
</protein>
<dbReference type="GeneID" id="37021291"/>
<evidence type="ECO:0000313" key="2">
    <source>
        <dbReference type="EMBL" id="PWN31949.1"/>
    </source>
</evidence>
<evidence type="ECO:0000256" key="1">
    <source>
        <dbReference type="SAM" id="SignalP"/>
    </source>
</evidence>
<keyword evidence="3" id="KW-1185">Reference proteome</keyword>
<dbReference type="RefSeq" id="XP_025352251.1">
    <property type="nucleotide sequence ID" value="XM_025499510.1"/>
</dbReference>
<sequence>MKNVYIILAAITILFSVVSAVPTPATKTGVANVGTTDKVTISTGSTPLAPCVEEPCNHNK</sequence>
<keyword evidence="1" id="KW-0732">Signal</keyword>
<name>A0A316V311_9BASI</name>